<dbReference type="Proteomes" id="UP000515307">
    <property type="component" value="Chromosome"/>
</dbReference>
<proteinExistence type="predicted"/>
<protein>
    <submittedName>
        <fullName evidence="1">Uncharacterized protein</fullName>
    </submittedName>
</protein>
<name>A0A7G7BQF1_9ACTN</name>
<dbReference type="EMBL" id="CP045702">
    <property type="protein sequence ID" value="QNE77566.1"/>
    <property type="molecule type" value="Genomic_DNA"/>
</dbReference>
<dbReference type="RefSeq" id="WP_185301036.1">
    <property type="nucleotide sequence ID" value="NZ_CP045702.1"/>
</dbReference>
<evidence type="ECO:0000313" key="2">
    <source>
        <dbReference type="Proteomes" id="UP000515307"/>
    </source>
</evidence>
<keyword evidence="2" id="KW-1185">Reference proteome</keyword>
<dbReference type="AlphaFoldDB" id="A0A7G7BQF1"/>
<organism evidence="1 2">
    <name type="scientific">Streptomyces finlayi</name>
    <dbReference type="NCBI Taxonomy" id="67296"/>
    <lineage>
        <taxon>Bacteria</taxon>
        <taxon>Bacillati</taxon>
        <taxon>Actinomycetota</taxon>
        <taxon>Actinomycetes</taxon>
        <taxon>Kitasatosporales</taxon>
        <taxon>Streptomycetaceae</taxon>
        <taxon>Streptomyces</taxon>
    </lineage>
</organism>
<sequence>MPLTPHAAPDAPPPVAVEVMLLRHDPTEGFAYRRLITALDRGASPDGTARRLALLAEHDELHMAHSTSWRATRDGGIVLTYLVHPDPAADRPGIPLPDPHAIARSPRPGHPTPPDLEIGHVVAHAVRHLAFLEGTDPAVAAHLATRPDLVHALRCLPGATAGEVQYA</sequence>
<reference evidence="2" key="1">
    <citation type="submission" date="2019-10" db="EMBL/GenBank/DDBJ databases">
        <title>Antimicrobial potential of Antarctic Bacteria.</title>
        <authorList>
            <person name="Benaud N."/>
            <person name="Edwards R.J."/>
            <person name="Ferrari B.C."/>
        </authorList>
    </citation>
    <scope>NUCLEOTIDE SEQUENCE [LARGE SCALE GENOMIC DNA]</scope>
    <source>
        <strain evidence="2">NBSH44</strain>
    </source>
</reference>
<accession>A0A7G7BQF1</accession>
<dbReference type="KEGG" id="sfiy:F0344_25890"/>
<gene>
    <name evidence="1" type="ORF">F0344_25890</name>
</gene>
<evidence type="ECO:0000313" key="1">
    <source>
        <dbReference type="EMBL" id="QNE77566.1"/>
    </source>
</evidence>